<comment type="caution">
    <text evidence="2">The sequence shown here is derived from an EMBL/GenBank/DDBJ whole genome shotgun (WGS) entry which is preliminary data.</text>
</comment>
<protein>
    <submittedName>
        <fullName evidence="2">Uncharacterized protein</fullName>
    </submittedName>
</protein>
<feature type="non-terminal residue" evidence="2">
    <location>
        <position position="1"/>
    </location>
</feature>
<evidence type="ECO:0000256" key="1">
    <source>
        <dbReference type="SAM" id="MobiDB-lite"/>
    </source>
</evidence>
<dbReference type="AlphaFoldDB" id="A0AAN4YYW4"/>
<feature type="region of interest" description="Disordered" evidence="1">
    <location>
        <begin position="45"/>
        <end position="80"/>
    </location>
</feature>
<accession>A0AAN4YYW4</accession>
<organism evidence="2 3">
    <name type="scientific">Pristionchus mayeri</name>
    <dbReference type="NCBI Taxonomy" id="1317129"/>
    <lineage>
        <taxon>Eukaryota</taxon>
        <taxon>Metazoa</taxon>
        <taxon>Ecdysozoa</taxon>
        <taxon>Nematoda</taxon>
        <taxon>Chromadorea</taxon>
        <taxon>Rhabditida</taxon>
        <taxon>Rhabditina</taxon>
        <taxon>Diplogasteromorpha</taxon>
        <taxon>Diplogasteroidea</taxon>
        <taxon>Neodiplogasteridae</taxon>
        <taxon>Pristionchus</taxon>
    </lineage>
</organism>
<sequence length="80" mass="9164">PHRRASDTCTRASNTDRPSSWIFHRYMLAAQSCMTLLRVFSSSWDPCSRKRDAPSLGSRSGGNHPPSTLRESRMTARWPW</sequence>
<proteinExistence type="predicted"/>
<feature type="non-terminal residue" evidence="2">
    <location>
        <position position="80"/>
    </location>
</feature>
<name>A0AAN4YYW4_9BILA</name>
<evidence type="ECO:0000313" key="3">
    <source>
        <dbReference type="Proteomes" id="UP001328107"/>
    </source>
</evidence>
<evidence type="ECO:0000313" key="2">
    <source>
        <dbReference type="EMBL" id="GMR30811.1"/>
    </source>
</evidence>
<reference evidence="3" key="1">
    <citation type="submission" date="2022-10" db="EMBL/GenBank/DDBJ databases">
        <title>Genome assembly of Pristionchus species.</title>
        <authorList>
            <person name="Yoshida K."/>
            <person name="Sommer R.J."/>
        </authorList>
    </citation>
    <scope>NUCLEOTIDE SEQUENCE [LARGE SCALE GENOMIC DNA]</scope>
    <source>
        <strain evidence="3">RS5460</strain>
    </source>
</reference>
<dbReference type="EMBL" id="BTRK01000001">
    <property type="protein sequence ID" value="GMR30811.1"/>
    <property type="molecule type" value="Genomic_DNA"/>
</dbReference>
<gene>
    <name evidence="2" type="ORF">PMAYCL1PPCAC_01006</name>
</gene>
<dbReference type="Proteomes" id="UP001328107">
    <property type="component" value="Unassembled WGS sequence"/>
</dbReference>
<keyword evidence="3" id="KW-1185">Reference proteome</keyword>